<evidence type="ECO:0000256" key="2">
    <source>
        <dbReference type="ARBA" id="ARBA00034772"/>
    </source>
</evidence>
<evidence type="ECO:0000313" key="5">
    <source>
        <dbReference type="Proteomes" id="UP000008363"/>
    </source>
</evidence>
<comment type="similarity">
    <text evidence="2">Belongs to the class-II fumarase/aspartase family.</text>
</comment>
<dbReference type="Proteomes" id="UP000008363">
    <property type="component" value="Unassembled WGS sequence"/>
</dbReference>
<dbReference type="GO" id="GO:0016829">
    <property type="term" value="F:lyase activity"/>
    <property type="evidence" value="ECO:0007669"/>
    <property type="project" value="UniProtKB-KW"/>
</dbReference>
<dbReference type="EMBL" id="BAHC01000185">
    <property type="protein sequence ID" value="GAB92601.1"/>
    <property type="molecule type" value="Genomic_DNA"/>
</dbReference>
<dbReference type="PANTHER" id="PTHR43172:SF2">
    <property type="entry name" value="ADENYLOSUCCINATE LYASE C-TERMINAL DOMAIN-CONTAINING PROTEIN"/>
    <property type="match status" value="1"/>
</dbReference>
<dbReference type="PANTHER" id="PTHR43172">
    <property type="entry name" value="ADENYLOSUCCINATE LYASE"/>
    <property type="match status" value="1"/>
</dbReference>
<dbReference type="InterPro" id="IPR022761">
    <property type="entry name" value="Fumarate_lyase_N"/>
</dbReference>
<sequence>MTDLLWPGDQHAARHFSDSAVLDAMIRVEAAWSAAMTKAGIAPAAAAVTADGLRGLLSADDPEAIAAAAESGGNPVIPLVKTLRSGLGDPSAASWLHRGLTSQDVVDTALILCAVDAFAAVRADLEAQISTLARLADDHRATMMAARTLTQYAVPTTFGLKAAQWLRGVLDAHEQLTALTFPVQIGGAAGTLAAVVELGADLPDPRGAASEAAAVAAHELGLSPAPPWHSVRTAITRCGDAAVGCTDAWGHLANDVLTLSRPEIGEVAEGAGGGSSTMPHKANPVLSVQIRRAAVAAPALGATLHLAAADALEERSSGAWHAEWDALRTLVRRSVVAGRQTTTLVEGLRVHTDRMLANLDAAGDAMTSEQRSMAAVAGHEPAERYLGLADEFIAAQLDRAARFDRATAVPTTPGDER</sequence>
<accession>K6WFQ0</accession>
<dbReference type="AlphaFoldDB" id="K6WFQ0"/>
<dbReference type="SUPFAM" id="SSF48557">
    <property type="entry name" value="L-aspartase-like"/>
    <property type="match status" value="1"/>
</dbReference>
<dbReference type="InterPro" id="IPR024083">
    <property type="entry name" value="Fumarase/histidase_N"/>
</dbReference>
<proteinExistence type="inferred from homology"/>
<reference evidence="4 5" key="1">
    <citation type="submission" date="2012-08" db="EMBL/GenBank/DDBJ databases">
        <title>Whole genome shotgun sequence of Gordonia rhizosphera NBRC 16068.</title>
        <authorList>
            <person name="Takarada H."/>
            <person name="Isaki S."/>
            <person name="Hosoyama A."/>
            <person name="Tsuchikane K."/>
            <person name="Katsumata H."/>
            <person name="Baba S."/>
            <person name="Ohji S."/>
            <person name="Yamazaki S."/>
            <person name="Fujita N."/>
        </authorList>
    </citation>
    <scope>NUCLEOTIDE SEQUENCE [LARGE SCALE GENOMIC DNA]</scope>
    <source>
        <strain evidence="4 5">NBRC 16068</strain>
    </source>
</reference>
<dbReference type="PRINTS" id="PR00149">
    <property type="entry name" value="FUMRATELYASE"/>
</dbReference>
<keyword evidence="5" id="KW-1185">Reference proteome</keyword>
<dbReference type="Pfam" id="PF00206">
    <property type="entry name" value="Lyase_1"/>
    <property type="match status" value="1"/>
</dbReference>
<dbReference type="STRING" id="1108045.GORHZ_185_00170"/>
<organism evidence="4 5">
    <name type="scientific">Gordonia rhizosphera NBRC 16068</name>
    <dbReference type="NCBI Taxonomy" id="1108045"/>
    <lineage>
        <taxon>Bacteria</taxon>
        <taxon>Bacillati</taxon>
        <taxon>Actinomycetota</taxon>
        <taxon>Actinomycetes</taxon>
        <taxon>Mycobacteriales</taxon>
        <taxon>Gordoniaceae</taxon>
        <taxon>Gordonia</taxon>
    </lineage>
</organism>
<name>K6WFQ0_9ACTN</name>
<dbReference type="RefSeq" id="WP_006337253.1">
    <property type="nucleotide sequence ID" value="NZ_BAHC01000185.1"/>
</dbReference>
<dbReference type="InterPro" id="IPR000362">
    <property type="entry name" value="Fumarate_lyase_fam"/>
</dbReference>
<evidence type="ECO:0000256" key="1">
    <source>
        <dbReference type="ARBA" id="ARBA00023239"/>
    </source>
</evidence>
<dbReference type="OrthoDB" id="9768878at2"/>
<evidence type="ECO:0000259" key="3">
    <source>
        <dbReference type="Pfam" id="PF00206"/>
    </source>
</evidence>
<dbReference type="Gene3D" id="1.20.200.10">
    <property type="entry name" value="Fumarase/aspartase (Central domain)"/>
    <property type="match status" value="1"/>
</dbReference>
<gene>
    <name evidence="4" type="primary">pcaB</name>
    <name evidence="4" type="ORF">GORHZ_185_00170</name>
</gene>
<feature type="domain" description="Fumarate lyase N-terminal" evidence="3">
    <location>
        <begin position="15"/>
        <end position="293"/>
    </location>
</feature>
<dbReference type="eggNOG" id="COG0015">
    <property type="taxonomic scope" value="Bacteria"/>
</dbReference>
<dbReference type="InterPro" id="IPR020557">
    <property type="entry name" value="Fumarate_lyase_CS"/>
</dbReference>
<dbReference type="GO" id="GO:0016853">
    <property type="term" value="F:isomerase activity"/>
    <property type="evidence" value="ECO:0007669"/>
    <property type="project" value="UniProtKB-KW"/>
</dbReference>
<comment type="caution">
    <text evidence="4">The sequence shown here is derived from an EMBL/GenBank/DDBJ whole genome shotgun (WGS) entry which is preliminary data.</text>
</comment>
<dbReference type="Gene3D" id="1.10.275.10">
    <property type="entry name" value="Fumarase/aspartase (N-terminal domain)"/>
    <property type="match status" value="1"/>
</dbReference>
<dbReference type="InterPro" id="IPR008948">
    <property type="entry name" value="L-Aspartase-like"/>
</dbReference>
<protein>
    <submittedName>
        <fullName evidence="4">3-carboxy-cis,cis-muconate cycloisomerase</fullName>
    </submittedName>
</protein>
<keyword evidence="4" id="KW-0413">Isomerase</keyword>
<evidence type="ECO:0000313" key="4">
    <source>
        <dbReference type="EMBL" id="GAB92601.1"/>
    </source>
</evidence>
<dbReference type="PROSITE" id="PS00163">
    <property type="entry name" value="FUMARATE_LYASES"/>
    <property type="match status" value="1"/>
</dbReference>
<keyword evidence="1" id="KW-0456">Lyase</keyword>